<dbReference type="EMBL" id="JAGSOG010000885">
    <property type="protein sequence ID" value="MBR7840020.1"/>
    <property type="molecule type" value="Genomic_DNA"/>
</dbReference>
<feature type="compositionally biased region" description="Basic and acidic residues" evidence="1">
    <location>
        <begin position="12"/>
        <end position="42"/>
    </location>
</feature>
<keyword evidence="3" id="KW-1185">Reference proteome</keyword>
<reference evidence="2" key="1">
    <citation type="submission" date="2021-04" db="EMBL/GenBank/DDBJ databases">
        <title>Genome based classification of Actinospica acidithermotolerans sp. nov., an actinobacterium isolated from an Indonesian hot spring.</title>
        <authorList>
            <person name="Kusuma A.B."/>
            <person name="Putra K.E."/>
            <person name="Nafisah S."/>
            <person name="Loh J."/>
            <person name="Nouioui I."/>
            <person name="Goodfellow M."/>
        </authorList>
    </citation>
    <scope>NUCLEOTIDE SEQUENCE</scope>
    <source>
        <strain evidence="2">CSCA 57</strain>
    </source>
</reference>
<feature type="non-terminal residue" evidence="2">
    <location>
        <position position="1"/>
    </location>
</feature>
<keyword evidence="2" id="KW-0378">Hydrolase</keyword>
<keyword evidence="2" id="KW-0067">ATP-binding</keyword>
<proteinExistence type="predicted"/>
<comment type="caution">
    <text evidence="2">The sequence shown here is derived from an EMBL/GenBank/DDBJ whole genome shotgun (WGS) entry which is preliminary data.</text>
</comment>
<dbReference type="InterPro" id="IPR027417">
    <property type="entry name" value="P-loop_NTPase"/>
</dbReference>
<keyword evidence="2" id="KW-0547">Nucleotide-binding</keyword>
<dbReference type="AlphaFoldDB" id="A0A941EXG3"/>
<feature type="region of interest" description="Disordered" evidence="1">
    <location>
        <begin position="1"/>
        <end position="46"/>
    </location>
</feature>
<accession>A0A941EXG3</accession>
<feature type="non-terminal residue" evidence="2">
    <location>
        <position position="130"/>
    </location>
</feature>
<dbReference type="GO" id="GO:0004386">
    <property type="term" value="F:helicase activity"/>
    <property type="evidence" value="ECO:0007669"/>
    <property type="project" value="UniProtKB-KW"/>
</dbReference>
<evidence type="ECO:0000256" key="1">
    <source>
        <dbReference type="SAM" id="MobiDB-lite"/>
    </source>
</evidence>
<dbReference type="Gene3D" id="3.40.50.300">
    <property type="entry name" value="P-loop containing nucleotide triphosphate hydrolases"/>
    <property type="match status" value="1"/>
</dbReference>
<gene>
    <name evidence="2" type="ORF">KDL01_42700</name>
</gene>
<dbReference type="Proteomes" id="UP000675781">
    <property type="component" value="Unassembled WGS sequence"/>
</dbReference>
<organism evidence="2 3">
    <name type="scientific">Actinospica durhamensis</name>
    <dbReference type="NCBI Taxonomy" id="1508375"/>
    <lineage>
        <taxon>Bacteria</taxon>
        <taxon>Bacillati</taxon>
        <taxon>Actinomycetota</taxon>
        <taxon>Actinomycetes</taxon>
        <taxon>Catenulisporales</taxon>
        <taxon>Actinospicaceae</taxon>
        <taxon>Actinospica</taxon>
    </lineage>
</organism>
<keyword evidence="2" id="KW-0347">Helicase</keyword>
<protein>
    <submittedName>
        <fullName evidence="2">RNA helicase</fullName>
    </submittedName>
</protein>
<name>A0A941EXG3_9ACTN</name>
<evidence type="ECO:0000313" key="3">
    <source>
        <dbReference type="Proteomes" id="UP000675781"/>
    </source>
</evidence>
<evidence type="ECO:0000313" key="2">
    <source>
        <dbReference type="EMBL" id="MBR7840020.1"/>
    </source>
</evidence>
<sequence>GRKKAVNPDLTRMARMEASRPPWGDRRRGRGNMREADRERERRQRSRVWTPSRPEVIERLDAEGLLPAITFIFSRAACEAAVQQCLYAGLRLNDEEARARVRALVEERTASIPAEDLHVLGYYEWLEGLE</sequence>